<keyword evidence="4" id="KW-0574">Periplasm</keyword>
<sequence length="213" mass="23589">MPPAFAEGVSLGATRLIYPADKSQTAIKIFNNDKKNNFLVQSWVTDKQGNKVDDFIVTPPLFVLNANTDSVLRIVYAGDKNKLPNDREELFYFNAKVIPSLSKEEQELNNSLLVSITTKIKLFIRPNDLNSEASDAAKTLACQLNGKTLQIKNTSPYYVNMVNVSINNKEVSKAETIAPFGNVSIAIKSSGSEIKYSFINDYGVQVNNNTCKL</sequence>
<comment type="subcellular location">
    <subcellularLocation>
        <location evidence="1">Periplasm</location>
    </subcellularLocation>
</comment>
<keyword evidence="9" id="KW-1185">Reference proteome</keyword>
<gene>
    <name evidence="8" type="ORF">CKQ54_06155</name>
</gene>
<evidence type="ECO:0000256" key="4">
    <source>
        <dbReference type="ARBA" id="ARBA00022764"/>
    </source>
</evidence>
<dbReference type="InterPro" id="IPR036316">
    <property type="entry name" value="Pili_assmbl_chap_C_dom_sf"/>
</dbReference>
<organism evidence="8 9">
    <name type="scientific">Rahnella variigena</name>
    <dbReference type="NCBI Taxonomy" id="574964"/>
    <lineage>
        <taxon>Bacteria</taxon>
        <taxon>Pseudomonadati</taxon>
        <taxon>Pseudomonadota</taxon>
        <taxon>Gammaproteobacteria</taxon>
        <taxon>Enterobacterales</taxon>
        <taxon>Yersiniaceae</taxon>
        <taxon>Rahnella</taxon>
    </lineage>
</organism>
<dbReference type="PRINTS" id="PR00969">
    <property type="entry name" value="CHAPERONPILI"/>
</dbReference>
<dbReference type="Pfam" id="PF02753">
    <property type="entry name" value="PapD_C"/>
    <property type="match status" value="1"/>
</dbReference>
<dbReference type="InterPro" id="IPR016148">
    <property type="entry name" value="Pili_assmbl_chaperone_C"/>
</dbReference>
<name>A0ABX9Q214_9GAMM</name>
<dbReference type="InterPro" id="IPR013783">
    <property type="entry name" value="Ig-like_fold"/>
</dbReference>
<evidence type="ECO:0000256" key="1">
    <source>
        <dbReference type="ARBA" id="ARBA00004418"/>
    </source>
</evidence>
<comment type="similarity">
    <text evidence="2">Belongs to the periplasmic pilus chaperone family.</text>
</comment>
<dbReference type="PANTHER" id="PTHR30251:SF2">
    <property type="entry name" value="FIMBRIAL CHAPERONE YADV-RELATED"/>
    <property type="match status" value="1"/>
</dbReference>
<feature type="domain" description="Pili assembly chaperone C-terminal" evidence="7">
    <location>
        <begin position="151"/>
        <end position="206"/>
    </location>
</feature>
<keyword evidence="5" id="KW-0143">Chaperone</keyword>
<evidence type="ECO:0000256" key="5">
    <source>
        <dbReference type="ARBA" id="ARBA00023186"/>
    </source>
</evidence>
<feature type="domain" description="Pili assembly chaperone N-terminal" evidence="6">
    <location>
        <begin position="8"/>
        <end position="129"/>
    </location>
</feature>
<evidence type="ECO:0000313" key="9">
    <source>
        <dbReference type="Proteomes" id="UP000284853"/>
    </source>
</evidence>
<dbReference type="SUPFAM" id="SSF49584">
    <property type="entry name" value="Periplasmic chaperone C-domain"/>
    <property type="match status" value="1"/>
</dbReference>
<reference evidence="8 9" key="1">
    <citation type="submission" date="2017-08" db="EMBL/GenBank/DDBJ databases">
        <title>Comparative genomics of bacteria isolated from necrotic lesions of AOD affected trees.</title>
        <authorList>
            <person name="Doonan J."/>
            <person name="Denman S."/>
            <person name="Mcdonald J.E."/>
        </authorList>
    </citation>
    <scope>NUCLEOTIDE SEQUENCE [LARGE SCALE GENOMIC DNA]</scope>
    <source>
        <strain evidence="8 9">CIP 105588</strain>
    </source>
</reference>
<dbReference type="InterPro" id="IPR001829">
    <property type="entry name" value="Pili_assmbl_chaperone_bac"/>
</dbReference>
<protein>
    <submittedName>
        <fullName evidence="8">Type 1 fimbrial chaperone protein</fullName>
    </submittedName>
</protein>
<dbReference type="EMBL" id="NSDJ01000001">
    <property type="protein sequence ID" value="RKF70900.1"/>
    <property type="molecule type" value="Genomic_DNA"/>
</dbReference>
<dbReference type="PANTHER" id="PTHR30251">
    <property type="entry name" value="PILUS ASSEMBLY CHAPERONE"/>
    <property type="match status" value="1"/>
</dbReference>
<evidence type="ECO:0000259" key="6">
    <source>
        <dbReference type="Pfam" id="PF00345"/>
    </source>
</evidence>
<dbReference type="Gene3D" id="2.60.40.10">
    <property type="entry name" value="Immunoglobulins"/>
    <property type="match status" value="2"/>
</dbReference>
<evidence type="ECO:0000313" key="8">
    <source>
        <dbReference type="EMBL" id="RKF70900.1"/>
    </source>
</evidence>
<dbReference type="InterPro" id="IPR050643">
    <property type="entry name" value="Periplasmic_pilus_chap"/>
</dbReference>
<dbReference type="InterPro" id="IPR016147">
    <property type="entry name" value="Pili_assmbl_chaperone_N"/>
</dbReference>
<accession>A0ABX9Q214</accession>
<evidence type="ECO:0000256" key="2">
    <source>
        <dbReference type="ARBA" id="ARBA00007399"/>
    </source>
</evidence>
<evidence type="ECO:0000256" key="3">
    <source>
        <dbReference type="ARBA" id="ARBA00022729"/>
    </source>
</evidence>
<proteinExistence type="inferred from homology"/>
<comment type="caution">
    <text evidence="8">The sequence shown here is derived from an EMBL/GenBank/DDBJ whole genome shotgun (WGS) entry which is preliminary data.</text>
</comment>
<evidence type="ECO:0000259" key="7">
    <source>
        <dbReference type="Pfam" id="PF02753"/>
    </source>
</evidence>
<dbReference type="SUPFAM" id="SSF49354">
    <property type="entry name" value="PapD-like"/>
    <property type="match status" value="1"/>
</dbReference>
<dbReference type="InterPro" id="IPR008962">
    <property type="entry name" value="PapD-like_sf"/>
</dbReference>
<keyword evidence="3" id="KW-0732">Signal</keyword>
<dbReference type="Proteomes" id="UP000284853">
    <property type="component" value="Unassembled WGS sequence"/>
</dbReference>
<dbReference type="Pfam" id="PF00345">
    <property type="entry name" value="PapD_N"/>
    <property type="match status" value="1"/>
</dbReference>